<keyword evidence="2" id="KW-1185">Reference proteome</keyword>
<gene>
    <name evidence="1" type="ORF">LOK49_LG10G01609</name>
</gene>
<reference evidence="1 2" key="1">
    <citation type="journal article" date="2022" name="Plant J.">
        <title>Chromosome-level genome of Camellia lanceoleosa provides a valuable resource for understanding genome evolution and self-incompatibility.</title>
        <authorList>
            <person name="Gong W."/>
            <person name="Xiao S."/>
            <person name="Wang L."/>
            <person name="Liao Z."/>
            <person name="Chang Y."/>
            <person name="Mo W."/>
            <person name="Hu G."/>
            <person name="Li W."/>
            <person name="Zhao G."/>
            <person name="Zhu H."/>
            <person name="Hu X."/>
            <person name="Ji K."/>
            <person name="Xiang X."/>
            <person name="Song Q."/>
            <person name="Yuan D."/>
            <person name="Jin S."/>
            <person name="Zhang L."/>
        </authorList>
    </citation>
    <scope>NUCLEOTIDE SEQUENCE [LARGE SCALE GENOMIC DNA]</scope>
    <source>
        <strain evidence="1">SQ_2022a</strain>
    </source>
</reference>
<evidence type="ECO:0000313" key="2">
    <source>
        <dbReference type="Proteomes" id="UP001060215"/>
    </source>
</evidence>
<name>A0ACC0G8G4_9ERIC</name>
<organism evidence="1 2">
    <name type="scientific">Camellia lanceoleosa</name>
    <dbReference type="NCBI Taxonomy" id="1840588"/>
    <lineage>
        <taxon>Eukaryota</taxon>
        <taxon>Viridiplantae</taxon>
        <taxon>Streptophyta</taxon>
        <taxon>Embryophyta</taxon>
        <taxon>Tracheophyta</taxon>
        <taxon>Spermatophyta</taxon>
        <taxon>Magnoliopsida</taxon>
        <taxon>eudicotyledons</taxon>
        <taxon>Gunneridae</taxon>
        <taxon>Pentapetalae</taxon>
        <taxon>asterids</taxon>
        <taxon>Ericales</taxon>
        <taxon>Theaceae</taxon>
        <taxon>Camellia</taxon>
    </lineage>
</organism>
<dbReference type="EMBL" id="CM045767">
    <property type="protein sequence ID" value="KAI7997239.1"/>
    <property type="molecule type" value="Genomic_DNA"/>
</dbReference>
<dbReference type="Proteomes" id="UP001060215">
    <property type="component" value="Chromosome 10"/>
</dbReference>
<accession>A0ACC0G8G4</accession>
<evidence type="ECO:0000313" key="1">
    <source>
        <dbReference type="EMBL" id="KAI7997239.1"/>
    </source>
</evidence>
<protein>
    <submittedName>
        <fullName evidence="1">Uncharacterized protein</fullName>
    </submittedName>
</protein>
<proteinExistence type="predicted"/>
<comment type="caution">
    <text evidence="1">The sequence shown here is derived from an EMBL/GenBank/DDBJ whole genome shotgun (WGS) entry which is preliminary data.</text>
</comment>
<sequence>MVLVIFVFTVSESLVTFSTLRTDYNVLRCHSNKG</sequence>